<dbReference type="HOGENOM" id="CLU_020626_2_1_9"/>
<gene>
    <name evidence="1" type="ordered locus">Sulac_0476</name>
</gene>
<reference evidence="2" key="1">
    <citation type="submission" date="2011-12" db="EMBL/GenBank/DDBJ databases">
        <title>The complete genome of chromosome of Sulfobacillus acidophilus DSM 10332.</title>
        <authorList>
            <person name="Lucas S."/>
            <person name="Han J."/>
            <person name="Lapidus A."/>
            <person name="Bruce D."/>
            <person name="Goodwin L."/>
            <person name="Pitluck S."/>
            <person name="Peters L."/>
            <person name="Kyrpides N."/>
            <person name="Mavromatis K."/>
            <person name="Ivanova N."/>
            <person name="Mikhailova N."/>
            <person name="Chertkov O."/>
            <person name="Saunders E."/>
            <person name="Detter J.C."/>
            <person name="Tapia R."/>
            <person name="Han C."/>
            <person name="Land M."/>
            <person name="Hauser L."/>
            <person name="Markowitz V."/>
            <person name="Cheng J.-F."/>
            <person name="Hugenholtz P."/>
            <person name="Woyke T."/>
            <person name="Wu D."/>
            <person name="Pukall R."/>
            <person name="Gehrich-Schroeter G."/>
            <person name="Schneider S."/>
            <person name="Klenk H.-P."/>
            <person name="Eisen J.A."/>
        </authorList>
    </citation>
    <scope>NUCLEOTIDE SEQUENCE [LARGE SCALE GENOMIC DNA]</scope>
    <source>
        <strain evidence="2">ATCC 700253 / DSM 10332 / NAL</strain>
    </source>
</reference>
<evidence type="ECO:0000313" key="2">
    <source>
        <dbReference type="Proteomes" id="UP000005439"/>
    </source>
</evidence>
<sequence length="250" mass="28361">MEANIGYLRRHVMVPPPILQSWDGANDAALAQAPTLWTRPHYKKGLPIAELFETDRKALRALPTKPFHPVRYLRVQTDGYGKFRLDAHHWYSSGPEWARQELVVAIGAFTGVPYTPDGTPITRHDRQYGETRTDTIDPRTTLHRLSRSPGAFRNSPLRGNLPEPLVTTLDTYARQDLKGCLQALADVTERYGFDLAIQALENAVQHHQIAYPDILVRAARMAEWPYPEAQTVDLKTYNVLIPSREMEVSP</sequence>
<protein>
    <submittedName>
        <fullName evidence="1">Integrase catalytic region</fullName>
    </submittedName>
</protein>
<evidence type="ECO:0000313" key="1">
    <source>
        <dbReference type="EMBL" id="AEW04027.1"/>
    </source>
</evidence>
<keyword evidence="2" id="KW-1185">Reference proteome</keyword>
<dbReference type="PATRIC" id="fig|679936.5.peg.497"/>
<dbReference type="KEGG" id="sap:Sulac_0476"/>
<name>G8TYR2_SULAD</name>
<accession>G8TYR2</accession>
<proteinExistence type="predicted"/>
<reference evidence="1 2" key="2">
    <citation type="journal article" date="2012" name="Stand. Genomic Sci.">
        <title>Complete genome sequence of the moderately thermophilic mineral-sulfide-oxidizing firmicute Sulfobacillus acidophilus type strain (NAL(T)).</title>
        <authorList>
            <person name="Anderson I."/>
            <person name="Chertkov O."/>
            <person name="Chen A."/>
            <person name="Saunders E."/>
            <person name="Lapidus A."/>
            <person name="Nolan M."/>
            <person name="Lucas S."/>
            <person name="Hammon N."/>
            <person name="Deshpande S."/>
            <person name="Cheng J.F."/>
            <person name="Han C."/>
            <person name="Tapia R."/>
            <person name="Goodwin L.A."/>
            <person name="Pitluck S."/>
            <person name="Liolios K."/>
            <person name="Pagani I."/>
            <person name="Ivanova N."/>
            <person name="Mikhailova N."/>
            <person name="Pati A."/>
            <person name="Palaniappan K."/>
            <person name="Land M."/>
            <person name="Pan C."/>
            <person name="Rohde M."/>
            <person name="Pukall R."/>
            <person name="Goker M."/>
            <person name="Detter J.C."/>
            <person name="Woyke T."/>
            <person name="Bristow J."/>
            <person name="Eisen J.A."/>
            <person name="Markowitz V."/>
            <person name="Hugenholtz P."/>
            <person name="Kyrpides N.C."/>
            <person name="Klenk H.P."/>
            <person name="Mavromatis K."/>
        </authorList>
    </citation>
    <scope>NUCLEOTIDE SEQUENCE [LARGE SCALE GENOMIC DNA]</scope>
    <source>
        <strain evidence="2">ATCC 700253 / DSM 10332 / NAL</strain>
    </source>
</reference>
<dbReference type="EMBL" id="CP003179">
    <property type="protein sequence ID" value="AEW04027.1"/>
    <property type="molecule type" value="Genomic_DNA"/>
</dbReference>
<dbReference type="STRING" id="679936.Sulac_0476"/>
<dbReference type="AlphaFoldDB" id="G8TYR2"/>
<dbReference type="Proteomes" id="UP000005439">
    <property type="component" value="Chromosome"/>
</dbReference>
<organism evidence="1 2">
    <name type="scientific">Sulfobacillus acidophilus (strain ATCC 700253 / DSM 10332 / NAL)</name>
    <dbReference type="NCBI Taxonomy" id="679936"/>
    <lineage>
        <taxon>Bacteria</taxon>
        <taxon>Bacillati</taxon>
        <taxon>Bacillota</taxon>
        <taxon>Clostridia</taxon>
        <taxon>Eubacteriales</taxon>
        <taxon>Clostridiales Family XVII. Incertae Sedis</taxon>
        <taxon>Sulfobacillus</taxon>
    </lineage>
</organism>